<evidence type="ECO:0000256" key="13">
    <source>
        <dbReference type="ARBA" id="ARBA00023288"/>
    </source>
</evidence>
<feature type="transmembrane region" description="Helical" evidence="14">
    <location>
        <begin position="181"/>
        <end position="207"/>
    </location>
</feature>
<keyword evidence="9 14" id="KW-0472">Membrane</keyword>
<evidence type="ECO:0000256" key="7">
    <source>
        <dbReference type="ARBA" id="ARBA00022870"/>
    </source>
</evidence>
<dbReference type="OrthoDB" id="9950230at2759"/>
<comment type="caution">
    <text evidence="15">The sequence shown here is derived from an EMBL/GenBank/DDBJ whole genome shotgun (WGS) entry which is preliminary data.</text>
</comment>
<evidence type="ECO:0000256" key="11">
    <source>
        <dbReference type="ARBA" id="ARBA00023157"/>
    </source>
</evidence>
<dbReference type="PANTHER" id="PTHR10424:SF81">
    <property type="entry name" value="ERVV2 PROTEIN"/>
    <property type="match status" value="1"/>
</dbReference>
<evidence type="ECO:0000256" key="9">
    <source>
        <dbReference type="ARBA" id="ARBA00023136"/>
    </source>
</evidence>
<accession>A0A3N0YD50</accession>
<keyword evidence="16" id="KW-1185">Reference proteome</keyword>
<evidence type="ECO:0000256" key="6">
    <source>
        <dbReference type="ARBA" id="ARBA00022692"/>
    </source>
</evidence>
<organism evidence="15 16">
    <name type="scientific">Anabarilius grahami</name>
    <name type="common">Kanglang fish</name>
    <name type="synonym">Barilius grahami</name>
    <dbReference type="NCBI Taxonomy" id="495550"/>
    <lineage>
        <taxon>Eukaryota</taxon>
        <taxon>Metazoa</taxon>
        <taxon>Chordata</taxon>
        <taxon>Craniata</taxon>
        <taxon>Vertebrata</taxon>
        <taxon>Euteleostomi</taxon>
        <taxon>Actinopterygii</taxon>
        <taxon>Neopterygii</taxon>
        <taxon>Teleostei</taxon>
        <taxon>Ostariophysi</taxon>
        <taxon>Cypriniformes</taxon>
        <taxon>Xenocyprididae</taxon>
        <taxon>Xenocypridinae</taxon>
        <taxon>Xenocypridinae incertae sedis</taxon>
        <taxon>Anabarilius</taxon>
    </lineage>
</organism>
<dbReference type="Pfam" id="PF00429">
    <property type="entry name" value="TLV_coat"/>
    <property type="match status" value="1"/>
</dbReference>
<keyword evidence="13" id="KW-0449">Lipoprotein</keyword>
<dbReference type="Gene3D" id="1.10.287.210">
    <property type="match status" value="1"/>
</dbReference>
<protein>
    <submittedName>
        <fullName evidence="15">Syncytin-1</fullName>
    </submittedName>
</protein>
<name>A0A3N0YD50_ANAGA</name>
<evidence type="ECO:0000256" key="10">
    <source>
        <dbReference type="ARBA" id="ARBA00023139"/>
    </source>
</evidence>
<keyword evidence="12" id="KW-0325">Glycoprotein</keyword>
<keyword evidence="10" id="KW-0564">Palmitate</keyword>
<evidence type="ECO:0000256" key="14">
    <source>
        <dbReference type="SAM" id="Phobius"/>
    </source>
</evidence>
<dbReference type="Proteomes" id="UP000281406">
    <property type="component" value="Unassembled WGS sequence"/>
</dbReference>
<evidence type="ECO:0000256" key="1">
    <source>
        <dbReference type="ARBA" id="ARBA00004402"/>
    </source>
</evidence>
<evidence type="ECO:0000256" key="8">
    <source>
        <dbReference type="ARBA" id="ARBA00022989"/>
    </source>
</evidence>
<keyword evidence="6 14" id="KW-0812">Transmembrane</keyword>
<evidence type="ECO:0000256" key="5">
    <source>
        <dbReference type="ARBA" id="ARBA00022581"/>
    </source>
</evidence>
<proteinExistence type="predicted"/>
<dbReference type="InterPro" id="IPR018154">
    <property type="entry name" value="TLV/ENV_coat_polyprotein"/>
</dbReference>
<evidence type="ECO:0000256" key="4">
    <source>
        <dbReference type="ARBA" id="ARBA00022511"/>
    </source>
</evidence>
<evidence type="ECO:0000256" key="3">
    <source>
        <dbReference type="ARBA" id="ARBA00004563"/>
    </source>
</evidence>
<evidence type="ECO:0000313" key="15">
    <source>
        <dbReference type="EMBL" id="ROL43698.1"/>
    </source>
</evidence>
<keyword evidence="4" id="KW-1032">Host cell membrane</keyword>
<evidence type="ECO:0000256" key="2">
    <source>
        <dbReference type="ARBA" id="ARBA00004531"/>
    </source>
</evidence>
<evidence type="ECO:0000313" key="16">
    <source>
        <dbReference type="Proteomes" id="UP000281406"/>
    </source>
</evidence>
<dbReference type="EMBL" id="RJVU01047291">
    <property type="protein sequence ID" value="ROL43698.1"/>
    <property type="molecule type" value="Genomic_DNA"/>
</dbReference>
<comment type="subcellular location">
    <subcellularLocation>
        <location evidence="1">Host cell membrane</location>
        <topology evidence="1">Single-pass type I membrane protein</topology>
    </subcellularLocation>
    <subcellularLocation>
        <location evidence="2">Host endomembrane system</location>
        <topology evidence="2">Peripheral membrane protein</topology>
    </subcellularLocation>
    <subcellularLocation>
        <location evidence="3">Virion membrane</location>
        <topology evidence="3">Single-pass type I membrane protein</topology>
    </subcellularLocation>
</comment>
<keyword evidence="7" id="KW-1043">Host membrane</keyword>
<gene>
    <name evidence="15" type="ORF">DPX16_21859</name>
</gene>
<reference evidence="15 16" key="1">
    <citation type="submission" date="2018-10" db="EMBL/GenBank/DDBJ databases">
        <title>Genome assembly for a Yunnan-Guizhou Plateau 3E fish, Anabarilius grahami (Regan), and its evolutionary and genetic applications.</title>
        <authorList>
            <person name="Jiang W."/>
        </authorList>
    </citation>
    <scope>NUCLEOTIDE SEQUENCE [LARGE SCALE GENOMIC DNA]</scope>
    <source>
        <strain evidence="15">AG-KIZ</strain>
        <tissue evidence="15">Muscle</tissue>
    </source>
</reference>
<evidence type="ECO:0000256" key="12">
    <source>
        <dbReference type="ARBA" id="ARBA00023180"/>
    </source>
</evidence>
<dbReference type="AlphaFoldDB" id="A0A3N0YD50"/>
<keyword evidence="5" id="KW-0945">Host-virus interaction</keyword>
<dbReference type="PANTHER" id="PTHR10424">
    <property type="entry name" value="VIRAL ENVELOPE PROTEIN"/>
    <property type="match status" value="1"/>
</dbReference>
<dbReference type="SUPFAM" id="SSF58069">
    <property type="entry name" value="Virus ectodomain"/>
    <property type="match status" value="1"/>
</dbReference>
<keyword evidence="8 14" id="KW-1133">Transmembrane helix</keyword>
<sequence length="253" mass="28523">MVDWDPDDETPSQHVTPRYRVKRAYKPDPNVIIDAIGQPRGIPHEFKARDEVKSGFESIFVWITPNKNAEWINYIYYNQQRFINYTDDALMALGEQLKYTSKMTWQNRQALNWLLAEKGGVCVMFGTDCCTFIPNNTAPDGSFTKAMNKLKNLRTEVTVNAGRDKKFGEWFDSLIGSWKEWLVKVGVIAAVAVGIFVLLFCCVLPFLRSMMAGAAAKQMVNISVKQSGVDIGCTTTTRGYPIGPGLDELDEFP</sequence>
<keyword evidence="11" id="KW-1015">Disulfide bond</keyword>